<dbReference type="InterPro" id="IPR012394">
    <property type="entry name" value="Aldehyde_DH_NAD(P)"/>
</dbReference>
<dbReference type="InterPro" id="IPR016163">
    <property type="entry name" value="Ald_DH_C"/>
</dbReference>
<comment type="caution">
    <text evidence="8">The sequence shown here is derived from an EMBL/GenBank/DDBJ whole genome shotgun (WGS) entry which is preliminary data.</text>
</comment>
<evidence type="ECO:0000256" key="4">
    <source>
        <dbReference type="PIRNR" id="PIRNR036492"/>
    </source>
</evidence>
<name>A0ABV7VUH2_9GAMM</name>
<evidence type="ECO:0000313" key="8">
    <source>
        <dbReference type="EMBL" id="MFC3680206.1"/>
    </source>
</evidence>
<keyword evidence="3" id="KW-0520">NAD</keyword>
<dbReference type="Proteomes" id="UP001595722">
    <property type="component" value="Unassembled WGS sequence"/>
</dbReference>
<evidence type="ECO:0000256" key="6">
    <source>
        <dbReference type="RuleBase" id="RU003345"/>
    </source>
</evidence>
<gene>
    <name evidence="8" type="ORF">ACFOMG_08845</name>
</gene>
<evidence type="ECO:0000256" key="2">
    <source>
        <dbReference type="ARBA" id="ARBA00023002"/>
    </source>
</evidence>
<dbReference type="RefSeq" id="WP_376866214.1">
    <property type="nucleotide sequence ID" value="NZ_JBHRYB010000005.1"/>
</dbReference>
<evidence type="ECO:0000256" key="1">
    <source>
        <dbReference type="ARBA" id="ARBA00009986"/>
    </source>
</evidence>
<evidence type="ECO:0000259" key="7">
    <source>
        <dbReference type="Pfam" id="PF00171"/>
    </source>
</evidence>
<dbReference type="SUPFAM" id="SSF53720">
    <property type="entry name" value="ALDH-like"/>
    <property type="match status" value="1"/>
</dbReference>
<protein>
    <recommendedName>
        <fullName evidence="4">Aldehyde dehydrogenase</fullName>
    </recommendedName>
</protein>
<dbReference type="PANTHER" id="PTHR43570:SF20">
    <property type="entry name" value="ALDEHYDE DEHYDROGENASE ALDX-RELATED"/>
    <property type="match status" value="1"/>
</dbReference>
<dbReference type="PANTHER" id="PTHR43570">
    <property type="entry name" value="ALDEHYDE DEHYDROGENASE"/>
    <property type="match status" value="1"/>
</dbReference>
<dbReference type="PIRSF" id="PIRSF036492">
    <property type="entry name" value="ALDH"/>
    <property type="match status" value="1"/>
</dbReference>
<comment type="similarity">
    <text evidence="1 4 6">Belongs to the aldehyde dehydrogenase family.</text>
</comment>
<dbReference type="PROSITE" id="PS00070">
    <property type="entry name" value="ALDEHYDE_DEHYDR_CYS"/>
    <property type="match status" value="1"/>
</dbReference>
<dbReference type="GO" id="GO:0050269">
    <property type="term" value="F:coniferyl-aldehyde dehydrogenase [NAD(P)+] activity"/>
    <property type="evidence" value="ECO:0007669"/>
    <property type="project" value="UniProtKB-EC"/>
</dbReference>
<keyword evidence="9" id="KW-1185">Reference proteome</keyword>
<dbReference type="InterPro" id="IPR016161">
    <property type="entry name" value="Ald_DH/histidinol_DH"/>
</dbReference>
<evidence type="ECO:0000256" key="5">
    <source>
        <dbReference type="PROSITE-ProRule" id="PRU10007"/>
    </source>
</evidence>
<dbReference type="InterPro" id="IPR029510">
    <property type="entry name" value="Ald_DH_CS_GLU"/>
</dbReference>
<feature type="domain" description="Aldehyde dehydrogenase" evidence="7">
    <location>
        <begin position="10"/>
        <end position="447"/>
    </location>
</feature>
<feature type="active site" evidence="5">
    <location>
        <position position="225"/>
    </location>
</feature>
<dbReference type="PROSITE" id="PS00687">
    <property type="entry name" value="ALDEHYDE_DEHYDR_GLU"/>
    <property type="match status" value="1"/>
</dbReference>
<reference evidence="9" key="1">
    <citation type="journal article" date="2019" name="Int. J. Syst. Evol. Microbiol.">
        <title>The Global Catalogue of Microorganisms (GCM) 10K type strain sequencing project: providing services to taxonomists for standard genome sequencing and annotation.</title>
        <authorList>
            <consortium name="The Broad Institute Genomics Platform"/>
            <consortium name="The Broad Institute Genome Sequencing Center for Infectious Disease"/>
            <person name="Wu L."/>
            <person name="Ma J."/>
        </authorList>
    </citation>
    <scope>NUCLEOTIDE SEQUENCE [LARGE SCALE GENOMIC DNA]</scope>
    <source>
        <strain evidence="9">KCTC 42424</strain>
    </source>
</reference>
<dbReference type="Gene3D" id="3.40.605.10">
    <property type="entry name" value="Aldehyde Dehydrogenase, Chain A, domain 1"/>
    <property type="match status" value="1"/>
</dbReference>
<evidence type="ECO:0000313" key="9">
    <source>
        <dbReference type="Proteomes" id="UP001595722"/>
    </source>
</evidence>
<dbReference type="InterPro" id="IPR015590">
    <property type="entry name" value="Aldehyde_DH_dom"/>
</dbReference>
<sequence length="483" mass="53417">MSKYSNNQQNQLPMTPSERLQATYKKQYDASRQHAYPTIQERKDNLEKLAQLLENNQQRICDAINQDFGGRSANETKLLELTPLLGSVTYAKKRLKKWAKPQRRHVGLAFKGASNQLIPQPKGVVGVVTPWNYPLFLALSPCVSALAAGNRCIVKMAANSQNLCRLIDELVSAVFDDTTLAVIPGTSAREFSSMPWDHMVFTGSAATGKVVMEAASKNLTPVTLELGGKSPTIIAPDFDIATAAERMTFTKFLNAGQTCVAPDYLFVPEGKVEEFVKHAKAIVGSRYDSVNNNDLTAIIDEAAFNRLTTTLDDAKAKGAEVINLLNGDDRNSKAQKIAPHVIVNPSDDMIVMQDEIFGPLLPIKTYKSLDEVVNYVNERERPLALYMFTNNKATQNDLLFRTLSGGVCINDSMFHVAQHDMPFGGIGNSGMGHYHGIEGFKEFSKLRPVFKQSSMTSKIILMLAPPYGSLFKNVTDLMLKFRL</sequence>
<evidence type="ECO:0000256" key="3">
    <source>
        <dbReference type="ARBA" id="ARBA00023027"/>
    </source>
</evidence>
<dbReference type="InterPro" id="IPR016160">
    <property type="entry name" value="Ald_DH_CS_CYS"/>
</dbReference>
<proteinExistence type="inferred from homology"/>
<dbReference type="CDD" id="cd07133">
    <property type="entry name" value="ALDH_CALDH_CalB"/>
    <property type="match status" value="1"/>
</dbReference>
<dbReference type="InterPro" id="IPR016162">
    <property type="entry name" value="Ald_DH_N"/>
</dbReference>
<keyword evidence="2 4" id="KW-0560">Oxidoreductase</keyword>
<dbReference type="EMBL" id="JBHRYB010000005">
    <property type="protein sequence ID" value="MFC3680206.1"/>
    <property type="molecule type" value="Genomic_DNA"/>
</dbReference>
<dbReference type="Pfam" id="PF00171">
    <property type="entry name" value="Aldedh"/>
    <property type="match status" value="1"/>
</dbReference>
<dbReference type="Gene3D" id="3.40.309.10">
    <property type="entry name" value="Aldehyde Dehydrogenase, Chain A, domain 2"/>
    <property type="match status" value="1"/>
</dbReference>
<organism evidence="8 9">
    <name type="scientific">Bacterioplanoides pacificum</name>
    <dbReference type="NCBI Taxonomy" id="1171596"/>
    <lineage>
        <taxon>Bacteria</taxon>
        <taxon>Pseudomonadati</taxon>
        <taxon>Pseudomonadota</taxon>
        <taxon>Gammaproteobacteria</taxon>
        <taxon>Oceanospirillales</taxon>
        <taxon>Oceanospirillaceae</taxon>
        <taxon>Bacterioplanoides</taxon>
    </lineage>
</organism>
<accession>A0ABV7VUH2</accession>